<gene>
    <name evidence="2" type="ORF">BIY22_04450</name>
</gene>
<dbReference type="OrthoDB" id="5871524at2"/>
<evidence type="ECO:0000313" key="3">
    <source>
        <dbReference type="Proteomes" id="UP000186313"/>
    </source>
</evidence>
<feature type="coiled-coil region" evidence="1">
    <location>
        <begin position="25"/>
        <end position="52"/>
    </location>
</feature>
<dbReference type="Proteomes" id="UP000186313">
    <property type="component" value="Unassembled WGS sequence"/>
</dbReference>
<accession>A0A1Q9HIT4</accession>
<protein>
    <submittedName>
        <fullName evidence="2">Uncharacterized protein</fullName>
    </submittedName>
</protein>
<evidence type="ECO:0000313" key="2">
    <source>
        <dbReference type="EMBL" id="OLQ90255.1"/>
    </source>
</evidence>
<dbReference type="EMBL" id="MJMJ01000012">
    <property type="protein sequence ID" value="OLQ90255.1"/>
    <property type="molecule type" value="Genomic_DNA"/>
</dbReference>
<dbReference type="AlphaFoldDB" id="A0A1Q9HIT4"/>
<reference evidence="2 3" key="1">
    <citation type="submission" date="2016-09" db="EMBL/GenBank/DDBJ databases">
        <title>Genomic Taxonomy of the Vibrionaceae.</title>
        <authorList>
            <person name="Gonzalez-Castillo A."/>
            <person name="Gomez-Gil B."/>
            <person name="Enciso-Ibarra K."/>
        </authorList>
    </citation>
    <scope>NUCLEOTIDE SEQUENCE [LARGE SCALE GENOMIC DNA]</scope>
    <source>
        <strain evidence="2 3">CAIM 703</strain>
    </source>
</reference>
<proteinExistence type="predicted"/>
<evidence type="ECO:0000256" key="1">
    <source>
        <dbReference type="SAM" id="Coils"/>
    </source>
</evidence>
<comment type="caution">
    <text evidence="2">The sequence shown here is derived from an EMBL/GenBank/DDBJ whole genome shotgun (WGS) entry which is preliminary data.</text>
</comment>
<organism evidence="2 3">
    <name type="scientific">Vibrio panuliri</name>
    <dbReference type="NCBI Taxonomy" id="1381081"/>
    <lineage>
        <taxon>Bacteria</taxon>
        <taxon>Pseudomonadati</taxon>
        <taxon>Pseudomonadota</taxon>
        <taxon>Gammaproteobacteria</taxon>
        <taxon>Vibrionales</taxon>
        <taxon>Vibrionaceae</taxon>
        <taxon>Vibrio</taxon>
    </lineage>
</organism>
<sequence>MSFEVPKWLSDVALVGAIFTAGGIYFSANDRIQQLETEVAALKTASAVQEKAISIHHGRDWSDRLDQLMKVEDLKGSLTSTEAALSEHYKTNAGKIETNDIWLSSVRSWAEQQDALIRSQTLDKFRAIAVYSQQKSGNAFEVMINKQHVKGSFYKKGDRVLIENPAPPGFQVEASVKGFLDDPASSNVLVQMNEGLLSELGLTTKLGRYELYITNNADILRWKSLEDIYLDTAE</sequence>
<keyword evidence="1" id="KW-0175">Coiled coil</keyword>
<name>A0A1Q9HIT4_9VIBR</name>
<dbReference type="RefSeq" id="WP_075707679.1">
    <property type="nucleotide sequence ID" value="NZ_MJMJ01000012.1"/>
</dbReference>